<dbReference type="PANTHER" id="PTHR33167:SF4">
    <property type="entry name" value="TRANSCRIPTION FACTOR, PUTATIVE (DUF863)-RELATED"/>
    <property type="match status" value="1"/>
</dbReference>
<comment type="caution">
    <text evidence="2">The sequence shown here is derived from an EMBL/GenBank/DDBJ whole genome shotgun (WGS) entry which is preliminary data.</text>
</comment>
<keyword evidence="3" id="KW-1185">Reference proteome</keyword>
<dbReference type="Proteomes" id="UP001279734">
    <property type="component" value="Unassembled WGS sequence"/>
</dbReference>
<dbReference type="EMBL" id="BSYO01000029">
    <property type="protein sequence ID" value="GMH25203.1"/>
    <property type="molecule type" value="Genomic_DNA"/>
</dbReference>
<evidence type="ECO:0000256" key="1">
    <source>
        <dbReference type="SAM" id="MobiDB-lite"/>
    </source>
</evidence>
<evidence type="ECO:0000313" key="3">
    <source>
        <dbReference type="Proteomes" id="UP001279734"/>
    </source>
</evidence>
<feature type="region of interest" description="Disordered" evidence="1">
    <location>
        <begin position="63"/>
        <end position="129"/>
    </location>
</feature>
<dbReference type="PANTHER" id="PTHR33167">
    <property type="entry name" value="TRANSCRIPTION FACTOR, PUTATIVE (DUF863)-RELATED"/>
    <property type="match status" value="1"/>
</dbReference>
<protein>
    <submittedName>
        <fullName evidence="2">Uncharacterized protein</fullName>
    </submittedName>
</protein>
<accession>A0AAD3T8A7</accession>
<gene>
    <name evidence="2" type="ORF">Nepgr_027046</name>
</gene>
<proteinExistence type="predicted"/>
<organism evidence="2 3">
    <name type="scientific">Nepenthes gracilis</name>
    <name type="common">Slender pitcher plant</name>
    <dbReference type="NCBI Taxonomy" id="150966"/>
    <lineage>
        <taxon>Eukaryota</taxon>
        <taxon>Viridiplantae</taxon>
        <taxon>Streptophyta</taxon>
        <taxon>Embryophyta</taxon>
        <taxon>Tracheophyta</taxon>
        <taxon>Spermatophyta</taxon>
        <taxon>Magnoliopsida</taxon>
        <taxon>eudicotyledons</taxon>
        <taxon>Gunneridae</taxon>
        <taxon>Pentapetalae</taxon>
        <taxon>Caryophyllales</taxon>
        <taxon>Nepenthaceae</taxon>
        <taxon>Nepenthes</taxon>
    </lineage>
</organism>
<feature type="compositionally biased region" description="Low complexity" evidence="1">
    <location>
        <begin position="110"/>
        <end position="124"/>
    </location>
</feature>
<dbReference type="AlphaFoldDB" id="A0AAD3T8A7"/>
<evidence type="ECO:0000313" key="2">
    <source>
        <dbReference type="EMBL" id="GMH25203.1"/>
    </source>
</evidence>
<feature type="compositionally biased region" description="Basic and acidic residues" evidence="1">
    <location>
        <begin position="63"/>
        <end position="91"/>
    </location>
</feature>
<reference evidence="2" key="1">
    <citation type="submission" date="2023-05" db="EMBL/GenBank/DDBJ databases">
        <title>Nepenthes gracilis genome sequencing.</title>
        <authorList>
            <person name="Fukushima K."/>
        </authorList>
    </citation>
    <scope>NUCLEOTIDE SEQUENCE</scope>
    <source>
        <strain evidence="2">SING2019-196</strain>
    </source>
</reference>
<sequence>MEKKLFKPYDKQFMRTAMLKHEEIFRQQLYELHRLYRIQKILMNSIEINRPKGQKHERWIVSDKDDQDHDQQKAEESMAKSNGHEIDESKIELTLGPATYNRRRKTENPSCSRQSPSSSSTGSSQITRKTTNLWNFQRAELGFVKISETEVGFQNGEENTVLGEEDLRQDGLKQPPWLF</sequence>
<name>A0AAD3T8A7_NEPGR</name>